<evidence type="ECO:0000256" key="9">
    <source>
        <dbReference type="ARBA" id="ARBA00022723"/>
    </source>
</evidence>
<feature type="transmembrane region" description="Helical" evidence="15">
    <location>
        <begin position="34"/>
        <end position="53"/>
    </location>
</feature>
<feature type="binding site" evidence="12">
    <location>
        <position position="556"/>
    </location>
    <ligand>
        <name>a divalent metal cation</name>
        <dbReference type="ChEBI" id="CHEBI:60240"/>
        <label>2</label>
        <note>catalytic</note>
    </ligand>
</feature>
<keyword evidence="15" id="KW-0472">Membrane</keyword>
<dbReference type="InterPro" id="IPR036388">
    <property type="entry name" value="WH-like_DNA-bd_sf"/>
</dbReference>
<dbReference type="Proteomes" id="UP001202328">
    <property type="component" value="Unassembled WGS sequence"/>
</dbReference>
<evidence type="ECO:0000256" key="13">
    <source>
        <dbReference type="RuleBase" id="RU003653"/>
    </source>
</evidence>
<feature type="binding site" evidence="12">
    <location>
        <position position="348"/>
    </location>
    <ligand>
        <name>a divalent metal cation</name>
        <dbReference type="ChEBI" id="CHEBI:60240"/>
        <label>1</label>
    </ligand>
</feature>
<comment type="cofactor">
    <cofactor evidence="3">
        <name>Zn(2+)</name>
        <dbReference type="ChEBI" id="CHEBI:29105"/>
    </cofactor>
</comment>
<keyword evidence="10 12" id="KW-0378">Hydrolase</keyword>
<evidence type="ECO:0000313" key="18">
    <source>
        <dbReference type="Proteomes" id="UP001202328"/>
    </source>
</evidence>
<evidence type="ECO:0000256" key="1">
    <source>
        <dbReference type="ARBA" id="ARBA00000294"/>
    </source>
</evidence>
<dbReference type="InterPro" id="IPR002468">
    <property type="entry name" value="Pept_M24A_MAP2"/>
</dbReference>
<keyword evidence="9 12" id="KW-0479">Metal-binding</keyword>
<dbReference type="GO" id="GO:0006508">
    <property type="term" value="P:proteolysis"/>
    <property type="evidence" value="ECO:0007669"/>
    <property type="project" value="UniProtKB-KW"/>
</dbReference>
<feature type="binding site" evidence="12">
    <location>
        <position position="461"/>
    </location>
    <ligand>
        <name>a divalent metal cation</name>
        <dbReference type="ChEBI" id="CHEBI:60240"/>
        <label>2</label>
        <note>catalytic</note>
    </ligand>
</feature>
<dbReference type="PANTHER" id="PTHR45777">
    <property type="entry name" value="METHIONINE AMINOPEPTIDASE 2"/>
    <property type="match status" value="1"/>
</dbReference>
<feature type="binding site" evidence="12">
    <location>
        <position position="436"/>
    </location>
    <ligand>
        <name>substrate</name>
    </ligand>
</feature>
<dbReference type="InterPro" id="IPR001714">
    <property type="entry name" value="Pept_M24_MAP"/>
</dbReference>
<dbReference type="PROSITE" id="PS01202">
    <property type="entry name" value="MAP_2"/>
    <property type="match status" value="1"/>
</dbReference>
<comment type="caution">
    <text evidence="17">The sequence shown here is derived from an EMBL/GenBank/DDBJ whole genome shotgun (WGS) entry which is preliminary data.</text>
</comment>
<dbReference type="InterPro" id="IPR036390">
    <property type="entry name" value="WH_DNA-bd_sf"/>
</dbReference>
<gene>
    <name evidence="17" type="ORF">MKW98_013707</name>
</gene>
<evidence type="ECO:0000256" key="6">
    <source>
        <dbReference type="ARBA" id="ARBA00022438"/>
    </source>
</evidence>
<dbReference type="GO" id="GO:0005737">
    <property type="term" value="C:cytoplasm"/>
    <property type="evidence" value="ECO:0007669"/>
    <property type="project" value="UniProtKB-SubCell"/>
</dbReference>
<dbReference type="HAMAP" id="MF_03175">
    <property type="entry name" value="MetAP_2_euk"/>
    <property type="match status" value="1"/>
</dbReference>
<comment type="function">
    <text evidence="11">Protects eukaryotic initiation factor EIF2S1 from translation-inhibiting phosphorylation by inhibitory kinases such as EIF2AK2/PKR and EIF2AK1/HCR. Plays a critical role in the regulation of protein synthesis.</text>
</comment>
<dbReference type="PANTHER" id="PTHR45777:SF2">
    <property type="entry name" value="METHIONINE AMINOPEPTIDASE 2"/>
    <property type="match status" value="1"/>
</dbReference>
<evidence type="ECO:0000256" key="3">
    <source>
        <dbReference type="ARBA" id="ARBA00001947"/>
    </source>
</evidence>
<feature type="region of interest" description="Disordered" evidence="14">
    <location>
        <begin position="152"/>
        <end position="237"/>
    </location>
</feature>
<dbReference type="InterPro" id="IPR036005">
    <property type="entry name" value="Creatinase/aminopeptidase-like"/>
</dbReference>
<dbReference type="FunFam" id="3.90.230.10:FF:000003">
    <property type="entry name" value="Methionine aminopeptidase 2"/>
    <property type="match status" value="1"/>
</dbReference>
<reference evidence="17" key="1">
    <citation type="submission" date="2022-04" db="EMBL/GenBank/DDBJ databases">
        <title>A functionally conserved STORR gene fusion in Papaver species that diverged 16.8 million years ago.</title>
        <authorList>
            <person name="Catania T."/>
        </authorList>
    </citation>
    <scope>NUCLEOTIDE SEQUENCE</scope>
    <source>
        <strain evidence="17">S-188037</strain>
    </source>
</reference>
<keyword evidence="15" id="KW-0812">Transmembrane</keyword>
<dbReference type="Gene3D" id="3.90.230.10">
    <property type="entry name" value="Creatinase/methionine aminopeptidase superfamily"/>
    <property type="match status" value="1"/>
</dbReference>
<protein>
    <recommendedName>
        <fullName evidence="12">Methionine aminopeptidase 2</fullName>
        <shortName evidence="12">MAP 2</shortName>
        <shortName evidence="12">MetAP 2</shortName>
        <ecNumber evidence="12">3.4.11.18</ecNumber>
    </recommendedName>
    <alternativeName>
        <fullName evidence="12">Peptidase M</fullName>
    </alternativeName>
</protein>
<dbReference type="InterPro" id="IPR000994">
    <property type="entry name" value="Pept_M24"/>
</dbReference>
<dbReference type="EMBL" id="JAJJMB010011474">
    <property type="protein sequence ID" value="KAI3902033.1"/>
    <property type="molecule type" value="Genomic_DNA"/>
</dbReference>
<dbReference type="SUPFAM" id="SSF46785">
    <property type="entry name" value="Winged helix' DNA-binding domain"/>
    <property type="match status" value="1"/>
</dbReference>
<keyword evidence="7 12" id="KW-0963">Cytoplasm</keyword>
<dbReference type="NCBIfam" id="TIGR00501">
    <property type="entry name" value="met_pdase_II"/>
    <property type="match status" value="1"/>
</dbReference>
<accession>A0AAD4XE38</accession>
<comment type="cofactor">
    <cofactor evidence="12">
        <name>Co(2+)</name>
        <dbReference type="ChEBI" id="CHEBI:48828"/>
    </cofactor>
    <cofactor evidence="12">
        <name>Zn(2+)</name>
        <dbReference type="ChEBI" id="CHEBI:29105"/>
    </cofactor>
    <cofactor evidence="12">
        <name>Mn(2+)</name>
        <dbReference type="ChEBI" id="CHEBI:29035"/>
    </cofactor>
    <cofactor evidence="12">
        <name>Fe(2+)</name>
        <dbReference type="ChEBI" id="CHEBI:29033"/>
    </cofactor>
    <text evidence="12">Binds 2 divalent metal cations per subunit. Has a high-affinity and a low affinity metal-binding site. The true nature of the physiological cofactor is under debate. The enzyme is active with cobalt, zinc, manganese or divalent iron ions. Most likely, methionine aminopeptidases function as mononuclear Fe(2+)-metalloproteases under physiological conditions, and the catalytically relevant metal-binding site has been assigned to the histidine-containing high-affinity site.</text>
</comment>
<dbReference type="PRINTS" id="PR00599">
    <property type="entry name" value="MAPEPTIDASE"/>
</dbReference>
<feature type="binding site" evidence="12">
    <location>
        <position position="328"/>
    </location>
    <ligand>
        <name>substrate</name>
    </ligand>
</feature>
<evidence type="ECO:0000256" key="4">
    <source>
        <dbReference type="ARBA" id="ARBA00001954"/>
    </source>
</evidence>
<dbReference type="InterPro" id="IPR050247">
    <property type="entry name" value="Met_Aminopeptidase_Type2"/>
</dbReference>
<evidence type="ECO:0000256" key="2">
    <source>
        <dbReference type="ARBA" id="ARBA00001936"/>
    </source>
</evidence>
<evidence type="ECO:0000313" key="17">
    <source>
        <dbReference type="EMBL" id="KAI3902033.1"/>
    </source>
</evidence>
<feature type="binding site" evidence="12">
    <location>
        <position position="359"/>
    </location>
    <ligand>
        <name>a divalent metal cation</name>
        <dbReference type="ChEBI" id="CHEBI:60240"/>
        <label>1</label>
    </ligand>
</feature>
<comment type="cofactor">
    <cofactor evidence="4">
        <name>Fe(2+)</name>
        <dbReference type="ChEBI" id="CHEBI:29033"/>
    </cofactor>
</comment>
<dbReference type="EC" id="3.4.11.18" evidence="12"/>
<evidence type="ECO:0000256" key="10">
    <source>
        <dbReference type="ARBA" id="ARBA00022801"/>
    </source>
</evidence>
<sequence length="575" mass="64027">MAVAYSAPTRNGCLRVVEKNYCTSKRGGVRCLSILNIVFPSSLVFSLCFLVQASSHLASVVPFPCSGVRRLLHGVWLKFRIGDVREMSPEVECACNSPKTHHHRSASRTSKQKVKGKEEIFSMVGTGTDSQAVEVEGNAGVSDQLKSLQINNDQQGDDNHVSSQDSNGKGISPPEKKEDDGEQGDEPAGNESQEITKKKKKKNKSKKKKEPLQQTDPPSIPVVEFFPSGDFPEGEIQDYKDDNLWRTTSEEKREMERLEKPIYNAVRQAAEVHRQVRKYMRSIIKPGMPMIDMCETLENTVRKLISENGLQAGIAFPTGCSLNWVAAHWTPNSGDKTVLQYDDVMKLDFGTHVDGHIIDCAFTVAFNPMFDPLLKATQDATNTGVKEAGIDVRLCDVGAAIQEVMESYEVEINGKIFPVKSIRNLNGHSIGSYQIHAGKSVPIVKGGEQTKMEEGEFFAIETFGSTGKGYVREDLECSHYMKNFDAGHIPLRLPRAKQLLSTINKNFSTLAFCRRYLDRIGESKYLMALKNLCDNGVVQPYPPLCDIKGSYVSQFEHTILLRPTCKEVISRGDDY</sequence>
<feature type="region of interest" description="Disordered" evidence="14">
    <location>
        <begin position="95"/>
        <end position="117"/>
    </location>
</feature>
<evidence type="ECO:0000256" key="11">
    <source>
        <dbReference type="ARBA" id="ARBA00056196"/>
    </source>
</evidence>
<dbReference type="CDD" id="cd01088">
    <property type="entry name" value="MetAP2"/>
    <property type="match status" value="1"/>
</dbReference>
<feature type="binding site" evidence="12">
    <location>
        <position position="428"/>
    </location>
    <ligand>
        <name>a divalent metal cation</name>
        <dbReference type="ChEBI" id="CHEBI:60240"/>
        <label>2</label>
        <note>catalytic</note>
    </ligand>
</feature>
<dbReference type="SUPFAM" id="SSF55920">
    <property type="entry name" value="Creatinase/aminopeptidase"/>
    <property type="match status" value="1"/>
</dbReference>
<evidence type="ECO:0000256" key="15">
    <source>
        <dbReference type="SAM" id="Phobius"/>
    </source>
</evidence>
<comment type="catalytic activity">
    <reaction evidence="1 12 13">
        <text>Release of N-terminal amino acids, preferentially methionine, from peptides and arylamides.</text>
        <dbReference type="EC" id="3.4.11.18"/>
    </reaction>
</comment>
<dbReference type="Gene3D" id="1.10.10.10">
    <property type="entry name" value="Winged helix-like DNA-binding domain superfamily/Winged helix DNA-binding domain"/>
    <property type="match status" value="1"/>
</dbReference>
<dbReference type="InterPro" id="IPR018349">
    <property type="entry name" value="Pept_M24A_MAP2_BS"/>
</dbReference>
<dbReference type="GO" id="GO:0046872">
    <property type="term" value="F:metal ion binding"/>
    <property type="evidence" value="ECO:0007669"/>
    <property type="project" value="UniProtKB-UniRule"/>
</dbReference>
<evidence type="ECO:0000256" key="12">
    <source>
        <dbReference type="HAMAP-Rule" id="MF_03175"/>
    </source>
</evidence>
<evidence type="ECO:0000259" key="16">
    <source>
        <dbReference type="Pfam" id="PF00557"/>
    </source>
</evidence>
<keyword evidence="15" id="KW-1133">Transmembrane helix</keyword>
<comment type="subcellular location">
    <subcellularLocation>
        <location evidence="5 12">Cytoplasm</location>
    </subcellularLocation>
</comment>
<comment type="cofactor">
    <cofactor evidence="2">
        <name>Mn(2+)</name>
        <dbReference type="ChEBI" id="CHEBI:29035"/>
    </cofactor>
</comment>
<evidence type="ECO:0000256" key="14">
    <source>
        <dbReference type="SAM" id="MobiDB-lite"/>
    </source>
</evidence>
<feature type="binding site" evidence="12">
    <location>
        <position position="556"/>
    </location>
    <ligand>
        <name>a divalent metal cation</name>
        <dbReference type="ChEBI" id="CHEBI:60240"/>
        <label>1</label>
    </ligand>
</feature>
<dbReference type="AlphaFoldDB" id="A0AAD4XE38"/>
<keyword evidence="6 12" id="KW-0031">Aminopeptidase</keyword>
<evidence type="ECO:0000256" key="8">
    <source>
        <dbReference type="ARBA" id="ARBA00022670"/>
    </source>
</evidence>
<feature type="compositionally biased region" description="Basic residues" evidence="14">
    <location>
        <begin position="99"/>
        <end position="114"/>
    </location>
</feature>
<comment type="function">
    <text evidence="12 13">Cotranslationally removes the N-terminal methionine from nascent proteins. The N-terminal methionine is often cleaved when the second residue in the primary sequence is small and uncharged (Met-Ala-, Cys, Gly, Pro, Ser, Thr, or Val).</text>
</comment>
<comment type="similarity">
    <text evidence="12">Belongs to the peptidase M24A family. Methionine aminopeptidase eukaryotic type 2 subfamily.</text>
</comment>
<name>A0AAD4XE38_9MAGN</name>
<organism evidence="17 18">
    <name type="scientific">Papaver atlanticum</name>
    <dbReference type="NCBI Taxonomy" id="357466"/>
    <lineage>
        <taxon>Eukaryota</taxon>
        <taxon>Viridiplantae</taxon>
        <taxon>Streptophyta</taxon>
        <taxon>Embryophyta</taxon>
        <taxon>Tracheophyta</taxon>
        <taxon>Spermatophyta</taxon>
        <taxon>Magnoliopsida</taxon>
        <taxon>Ranunculales</taxon>
        <taxon>Papaveraceae</taxon>
        <taxon>Papaveroideae</taxon>
        <taxon>Papaver</taxon>
    </lineage>
</organism>
<keyword evidence="8 12" id="KW-0645">Protease</keyword>
<proteinExistence type="inferred from homology"/>
<keyword evidence="18" id="KW-1185">Reference proteome</keyword>
<dbReference type="GO" id="GO:0070006">
    <property type="term" value="F:metalloaminopeptidase activity"/>
    <property type="evidence" value="ECO:0007669"/>
    <property type="project" value="UniProtKB-UniRule"/>
</dbReference>
<feature type="binding site" evidence="12">
    <location>
        <position position="359"/>
    </location>
    <ligand>
        <name>a divalent metal cation</name>
        <dbReference type="ChEBI" id="CHEBI:60240"/>
        <label>2</label>
        <note>catalytic</note>
    </ligand>
</feature>
<evidence type="ECO:0000256" key="5">
    <source>
        <dbReference type="ARBA" id="ARBA00004496"/>
    </source>
</evidence>
<dbReference type="FunFam" id="1.10.10.10:FF:000106">
    <property type="entry name" value="Methionine aminopeptidase 2"/>
    <property type="match status" value="1"/>
</dbReference>
<feature type="domain" description="Peptidase M24" evidence="16">
    <location>
        <begin position="265"/>
        <end position="464"/>
    </location>
</feature>
<dbReference type="Pfam" id="PF00557">
    <property type="entry name" value="Peptidase_M24"/>
    <property type="match status" value="1"/>
</dbReference>
<dbReference type="GO" id="GO:0004239">
    <property type="term" value="F:initiator methionyl aminopeptidase activity"/>
    <property type="evidence" value="ECO:0007669"/>
    <property type="project" value="UniProtKB-UniRule"/>
</dbReference>
<feature type="compositionally biased region" description="Basic residues" evidence="14">
    <location>
        <begin position="197"/>
        <end position="209"/>
    </location>
</feature>
<evidence type="ECO:0000256" key="7">
    <source>
        <dbReference type="ARBA" id="ARBA00022490"/>
    </source>
</evidence>